<dbReference type="PROSITE" id="PS50929">
    <property type="entry name" value="ABC_TM1F"/>
    <property type="match status" value="1"/>
</dbReference>
<dbReference type="FunFam" id="3.40.50.300:FF:001001">
    <property type="entry name" value="Multidrug ABC transporter ATP-binding protein"/>
    <property type="match status" value="1"/>
</dbReference>
<dbReference type="GO" id="GO:0005886">
    <property type="term" value="C:plasma membrane"/>
    <property type="evidence" value="ECO:0007669"/>
    <property type="project" value="UniProtKB-SubCell"/>
</dbReference>
<gene>
    <name evidence="13" type="ORF">H9751_08295</name>
</gene>
<dbReference type="PROSITE" id="PS50893">
    <property type="entry name" value="ABC_TRANSPORTER_2"/>
    <property type="match status" value="1"/>
</dbReference>
<dbReference type="AlphaFoldDB" id="A0A9D2TQZ3"/>
<evidence type="ECO:0000256" key="2">
    <source>
        <dbReference type="ARBA" id="ARBA00022448"/>
    </source>
</evidence>
<keyword evidence="4" id="KW-0997">Cell inner membrane</keyword>
<dbReference type="InterPro" id="IPR027417">
    <property type="entry name" value="P-loop_NTPase"/>
</dbReference>
<keyword evidence="3" id="KW-1003">Cell membrane</keyword>
<evidence type="ECO:0000256" key="8">
    <source>
        <dbReference type="ARBA" id="ARBA00022989"/>
    </source>
</evidence>
<evidence type="ECO:0000256" key="9">
    <source>
        <dbReference type="ARBA" id="ARBA00023136"/>
    </source>
</evidence>
<feature type="transmembrane region" description="Helical" evidence="10">
    <location>
        <begin position="89"/>
        <end position="110"/>
    </location>
</feature>
<evidence type="ECO:0000256" key="5">
    <source>
        <dbReference type="ARBA" id="ARBA00022692"/>
    </source>
</evidence>
<keyword evidence="2" id="KW-0813">Transport</keyword>
<dbReference type="InterPro" id="IPR003439">
    <property type="entry name" value="ABC_transporter-like_ATP-bd"/>
</dbReference>
<keyword evidence="7 13" id="KW-0067">ATP-binding</keyword>
<proteinExistence type="predicted"/>
<dbReference type="InterPro" id="IPR003593">
    <property type="entry name" value="AAA+_ATPase"/>
</dbReference>
<comment type="subcellular location">
    <subcellularLocation>
        <location evidence="1">Cell membrane</location>
        <topology evidence="1">Multi-pass membrane protein</topology>
    </subcellularLocation>
</comment>
<organism evidence="13 14">
    <name type="scientific">Candidatus Corynebacterium faecigallinarum</name>
    <dbReference type="NCBI Taxonomy" id="2838528"/>
    <lineage>
        <taxon>Bacteria</taxon>
        <taxon>Bacillati</taxon>
        <taxon>Actinomycetota</taxon>
        <taxon>Actinomycetes</taxon>
        <taxon>Mycobacteriales</taxon>
        <taxon>Corynebacteriaceae</taxon>
        <taxon>Corynebacterium</taxon>
    </lineage>
</organism>
<dbReference type="SMART" id="SM00382">
    <property type="entry name" value="AAA"/>
    <property type="match status" value="1"/>
</dbReference>
<dbReference type="InterPro" id="IPR036640">
    <property type="entry name" value="ABC1_TM_sf"/>
</dbReference>
<evidence type="ECO:0000256" key="7">
    <source>
        <dbReference type="ARBA" id="ARBA00022840"/>
    </source>
</evidence>
<feature type="domain" description="ABC transmembrane type-1" evidence="12">
    <location>
        <begin position="49"/>
        <end position="331"/>
    </location>
</feature>
<feature type="transmembrane region" description="Helical" evidence="10">
    <location>
        <begin position="272"/>
        <end position="293"/>
    </location>
</feature>
<dbReference type="CDD" id="cd07346">
    <property type="entry name" value="ABC_6TM_exporters"/>
    <property type="match status" value="1"/>
</dbReference>
<dbReference type="InterPro" id="IPR011527">
    <property type="entry name" value="ABC1_TM_dom"/>
</dbReference>
<dbReference type="SUPFAM" id="SSF52540">
    <property type="entry name" value="P-loop containing nucleoside triphosphate hydrolases"/>
    <property type="match status" value="1"/>
</dbReference>
<feature type="transmembrane region" description="Helical" evidence="10">
    <location>
        <begin position="163"/>
        <end position="182"/>
    </location>
</feature>
<accession>A0A9D2TQZ3</accession>
<dbReference type="GO" id="GO:0005524">
    <property type="term" value="F:ATP binding"/>
    <property type="evidence" value="ECO:0007669"/>
    <property type="project" value="UniProtKB-KW"/>
</dbReference>
<comment type="caution">
    <text evidence="13">The sequence shown here is derived from an EMBL/GenBank/DDBJ whole genome shotgun (WGS) entry which is preliminary data.</text>
</comment>
<dbReference type="GO" id="GO:0015421">
    <property type="term" value="F:ABC-type oligopeptide transporter activity"/>
    <property type="evidence" value="ECO:0007669"/>
    <property type="project" value="TreeGrafter"/>
</dbReference>
<evidence type="ECO:0000313" key="14">
    <source>
        <dbReference type="Proteomes" id="UP000823858"/>
    </source>
</evidence>
<keyword evidence="5 10" id="KW-0812">Transmembrane</keyword>
<dbReference type="EMBL" id="DWVP01000020">
    <property type="protein sequence ID" value="HJC85529.1"/>
    <property type="molecule type" value="Genomic_DNA"/>
</dbReference>
<evidence type="ECO:0000313" key="13">
    <source>
        <dbReference type="EMBL" id="HJC85529.1"/>
    </source>
</evidence>
<feature type="domain" description="ABC transporter" evidence="11">
    <location>
        <begin position="362"/>
        <end position="596"/>
    </location>
</feature>
<dbReference type="PANTHER" id="PTHR43394:SF1">
    <property type="entry name" value="ATP-BINDING CASSETTE SUB-FAMILY B MEMBER 10, MITOCHONDRIAL"/>
    <property type="match status" value="1"/>
</dbReference>
<reference evidence="13" key="1">
    <citation type="journal article" date="2021" name="PeerJ">
        <title>Extensive microbial diversity within the chicken gut microbiome revealed by metagenomics and culture.</title>
        <authorList>
            <person name="Gilroy R."/>
            <person name="Ravi A."/>
            <person name="Getino M."/>
            <person name="Pursley I."/>
            <person name="Horton D.L."/>
            <person name="Alikhan N.F."/>
            <person name="Baker D."/>
            <person name="Gharbi K."/>
            <person name="Hall N."/>
            <person name="Watson M."/>
            <person name="Adriaenssens E.M."/>
            <person name="Foster-Nyarko E."/>
            <person name="Jarju S."/>
            <person name="Secka A."/>
            <person name="Antonio M."/>
            <person name="Oren A."/>
            <person name="Chaudhuri R.R."/>
            <person name="La Ragione R."/>
            <person name="Hildebrand F."/>
            <person name="Pallen M.J."/>
        </authorList>
    </citation>
    <scope>NUCLEOTIDE SEQUENCE</scope>
    <source>
        <strain evidence="13">ChiHjej13B12-4958</strain>
    </source>
</reference>
<dbReference type="Pfam" id="PF00664">
    <property type="entry name" value="ABC_membrane"/>
    <property type="match status" value="1"/>
</dbReference>
<evidence type="ECO:0000256" key="1">
    <source>
        <dbReference type="ARBA" id="ARBA00004651"/>
    </source>
</evidence>
<dbReference type="Gene3D" id="3.40.50.300">
    <property type="entry name" value="P-loop containing nucleotide triphosphate hydrolases"/>
    <property type="match status" value="1"/>
</dbReference>
<dbReference type="SUPFAM" id="SSF90123">
    <property type="entry name" value="ABC transporter transmembrane region"/>
    <property type="match status" value="1"/>
</dbReference>
<reference evidence="13" key="2">
    <citation type="submission" date="2021-04" db="EMBL/GenBank/DDBJ databases">
        <authorList>
            <person name="Gilroy R."/>
        </authorList>
    </citation>
    <scope>NUCLEOTIDE SEQUENCE</scope>
    <source>
        <strain evidence="13">ChiHjej13B12-4958</strain>
    </source>
</reference>
<feature type="transmembrane region" description="Helical" evidence="10">
    <location>
        <begin position="188"/>
        <end position="207"/>
    </location>
</feature>
<keyword evidence="8 10" id="KW-1133">Transmembrane helix</keyword>
<dbReference type="Pfam" id="PF00005">
    <property type="entry name" value="ABC_tran"/>
    <property type="match status" value="1"/>
</dbReference>
<dbReference type="Gene3D" id="1.20.1560.10">
    <property type="entry name" value="ABC transporter type 1, transmembrane domain"/>
    <property type="match status" value="1"/>
</dbReference>
<dbReference type="GO" id="GO:0016887">
    <property type="term" value="F:ATP hydrolysis activity"/>
    <property type="evidence" value="ECO:0007669"/>
    <property type="project" value="InterPro"/>
</dbReference>
<evidence type="ECO:0000256" key="4">
    <source>
        <dbReference type="ARBA" id="ARBA00022519"/>
    </source>
</evidence>
<evidence type="ECO:0000256" key="3">
    <source>
        <dbReference type="ARBA" id="ARBA00022475"/>
    </source>
</evidence>
<evidence type="ECO:0000256" key="10">
    <source>
        <dbReference type="SAM" id="Phobius"/>
    </source>
</evidence>
<dbReference type="PANTHER" id="PTHR43394">
    <property type="entry name" value="ATP-DEPENDENT PERMEASE MDL1, MITOCHONDRIAL"/>
    <property type="match status" value="1"/>
</dbReference>
<dbReference type="Proteomes" id="UP000823858">
    <property type="component" value="Unassembled WGS sequence"/>
</dbReference>
<keyword evidence="6" id="KW-0547">Nucleotide-binding</keyword>
<dbReference type="InterPro" id="IPR039421">
    <property type="entry name" value="Type_1_exporter"/>
</dbReference>
<keyword evidence="9 10" id="KW-0472">Membrane</keyword>
<evidence type="ECO:0000259" key="11">
    <source>
        <dbReference type="PROSITE" id="PS50893"/>
    </source>
</evidence>
<protein>
    <submittedName>
        <fullName evidence="13">ABC transporter ATP-binding protein/permease</fullName>
    </submittedName>
</protein>
<name>A0A9D2TQZ3_9CORY</name>
<sequence>MRAAGLAPINTASDGGEPIRTFPLATWAQARREIAAQARRLPQARRQALMAVLLLAVGAWCTVTIPRLLGRIVDIVSGSGTETDLWGTAGLMVVVAIVAGVCNGSGYFLLARLSERLIANLREDMVGTALGLPMHEVEGAGTGDVVSRSTDDVAQVSSAIMEALPILSGAVFVIAATGVSLLTVDWRFLLVVVLVSPVYWLAARSYLRKAPTLYAAERASMGMRARRVLEAIHGRATVRAFRMEDEMHDRVGQASRDVVVNAVNANRVMVRLLNWMLIAELVMLLTAVVLGFFLVDAGAIGVGSVTAATLMLIRVRGPLQQVMRILDVAQSGYASLARIVGVTVDPPRPVQDAGAPAPVGAVELRGVDFRYGAESWAVQDVSFTIEPGRTVALVGASGAGKTTVATLLAGLREPTSGAVTVDGVPVTALSDDERAARLALVSQEVHTFSGTLRDDLALAAPDAGDESLVEALRAVGAGAWFARLPDGLGTVVGARGLIPDPVVAQQIALARVLLRDPKVVVLDEATAEAGSSGAAALEDAAARLTAGRTALTVAHRLDQARLADEILVMEDGRIVERGSHDGLVASQGRYARLWAVWSQGR</sequence>
<feature type="transmembrane region" description="Helical" evidence="10">
    <location>
        <begin position="48"/>
        <end position="69"/>
    </location>
</feature>
<evidence type="ECO:0000259" key="12">
    <source>
        <dbReference type="PROSITE" id="PS50929"/>
    </source>
</evidence>
<evidence type="ECO:0000256" key="6">
    <source>
        <dbReference type="ARBA" id="ARBA00022741"/>
    </source>
</evidence>